<organism evidence="1 2">
    <name type="scientific">Luteolibacter flavescens</name>
    <dbReference type="NCBI Taxonomy" id="1859460"/>
    <lineage>
        <taxon>Bacteria</taxon>
        <taxon>Pseudomonadati</taxon>
        <taxon>Verrucomicrobiota</taxon>
        <taxon>Verrucomicrobiia</taxon>
        <taxon>Verrucomicrobiales</taxon>
        <taxon>Verrucomicrobiaceae</taxon>
        <taxon>Luteolibacter</taxon>
    </lineage>
</organism>
<dbReference type="EMBL" id="JAPDDS010000001">
    <property type="protein sequence ID" value="MCW1883694.1"/>
    <property type="molecule type" value="Genomic_DNA"/>
</dbReference>
<comment type="caution">
    <text evidence="1">The sequence shown here is derived from an EMBL/GenBank/DDBJ whole genome shotgun (WGS) entry which is preliminary data.</text>
</comment>
<accession>A0ABT3FK10</accession>
<reference evidence="1 2" key="1">
    <citation type="submission" date="2022-10" db="EMBL/GenBank/DDBJ databases">
        <title>Luteolibacter flavescens strain MCCC 1K03193, whole genome shotgun sequencing project.</title>
        <authorList>
            <person name="Zhao G."/>
            <person name="Shen L."/>
        </authorList>
    </citation>
    <scope>NUCLEOTIDE SEQUENCE [LARGE SCALE GENOMIC DNA]</scope>
    <source>
        <strain evidence="1 2">MCCC 1K03193</strain>
    </source>
</reference>
<gene>
    <name evidence="1" type="ORF">OKA04_03075</name>
</gene>
<dbReference type="Proteomes" id="UP001207930">
    <property type="component" value="Unassembled WGS sequence"/>
</dbReference>
<proteinExistence type="predicted"/>
<evidence type="ECO:0000313" key="2">
    <source>
        <dbReference type="Proteomes" id="UP001207930"/>
    </source>
</evidence>
<evidence type="ECO:0000313" key="1">
    <source>
        <dbReference type="EMBL" id="MCW1883694.1"/>
    </source>
</evidence>
<sequence length="71" mass="7609">MSLAEVLAELPSMSVAERQELIRSAVALDDSGLSPEDERLIEARLSAHDADTSSAIGLDEMKARLLARSAK</sequence>
<protein>
    <recommendedName>
        <fullName evidence="3">Addiction module protein</fullName>
    </recommendedName>
</protein>
<dbReference type="RefSeq" id="WP_264499653.1">
    <property type="nucleotide sequence ID" value="NZ_JAPDDS010000001.1"/>
</dbReference>
<name>A0ABT3FK10_9BACT</name>
<evidence type="ECO:0008006" key="3">
    <source>
        <dbReference type="Google" id="ProtNLM"/>
    </source>
</evidence>
<keyword evidence="2" id="KW-1185">Reference proteome</keyword>